<organism evidence="1 2">
    <name type="scientific">Melia azedarach</name>
    <name type="common">Chinaberry tree</name>
    <dbReference type="NCBI Taxonomy" id="155640"/>
    <lineage>
        <taxon>Eukaryota</taxon>
        <taxon>Viridiplantae</taxon>
        <taxon>Streptophyta</taxon>
        <taxon>Embryophyta</taxon>
        <taxon>Tracheophyta</taxon>
        <taxon>Spermatophyta</taxon>
        <taxon>Magnoliopsida</taxon>
        <taxon>eudicotyledons</taxon>
        <taxon>Gunneridae</taxon>
        <taxon>Pentapetalae</taxon>
        <taxon>rosids</taxon>
        <taxon>malvids</taxon>
        <taxon>Sapindales</taxon>
        <taxon>Meliaceae</taxon>
        <taxon>Melia</taxon>
    </lineage>
</organism>
<keyword evidence="2" id="KW-1185">Reference proteome</keyword>
<dbReference type="EMBL" id="CM051404">
    <property type="protein sequence ID" value="KAJ4707296.1"/>
    <property type="molecule type" value="Genomic_DNA"/>
</dbReference>
<reference evidence="1 2" key="1">
    <citation type="journal article" date="2023" name="Science">
        <title>Complex scaffold remodeling in plant triterpene biosynthesis.</title>
        <authorList>
            <person name="De La Pena R."/>
            <person name="Hodgson H."/>
            <person name="Liu J.C."/>
            <person name="Stephenson M.J."/>
            <person name="Martin A.C."/>
            <person name="Owen C."/>
            <person name="Harkess A."/>
            <person name="Leebens-Mack J."/>
            <person name="Jimenez L.E."/>
            <person name="Osbourn A."/>
            <person name="Sattely E.S."/>
        </authorList>
    </citation>
    <scope>NUCLEOTIDE SEQUENCE [LARGE SCALE GENOMIC DNA]</scope>
    <source>
        <strain evidence="2">cv. JPN11</strain>
        <tissue evidence="1">Leaf</tissue>
    </source>
</reference>
<accession>A0ACC1X7A6</accession>
<dbReference type="Proteomes" id="UP001164539">
    <property type="component" value="Chromosome 11"/>
</dbReference>
<evidence type="ECO:0000313" key="1">
    <source>
        <dbReference type="EMBL" id="KAJ4707296.1"/>
    </source>
</evidence>
<proteinExistence type="predicted"/>
<sequence>MQLLSSFMLSSWDLNDLVSGFNLPFSGEIGGREAKQHISMQVKDFPRDLLQRFMNGSHFAHRNQEQSEEIEDIELSLGLSLNGRFGVDPTRANKLTRSSSIPDFMNPIIKDNNDTSFAVPVACANLMRTCSLPTENEEDWRKRKELQTLRRMEAKRKRSEKQRNYKIARNRVSGEENSGDDDKREEGINGINQLENCVSFGVQSWVNGGIVLKGGGATEGGLQPPSLAVAASQGSNGSSQGTGSSGISELESQSHQGSSKCNEAMSPSIPQSMTKNEQKPVNNPDAAKAEKSGKSISVDNESTRKAVAGNGVKEVVRNVLEDMPCVSTTGNGPNGKRIEGFLYRYRKGEEVRIVCVCHGSFLSPAEFVKHAGGGDVAHPLKHIVVNPYPLL</sequence>
<name>A0ACC1X7A6_MELAZ</name>
<protein>
    <submittedName>
        <fullName evidence="1">Ninja family</fullName>
    </submittedName>
</protein>
<gene>
    <name evidence="1" type="ORF">OWV82_020840</name>
</gene>
<comment type="caution">
    <text evidence="1">The sequence shown here is derived from an EMBL/GenBank/DDBJ whole genome shotgun (WGS) entry which is preliminary data.</text>
</comment>
<evidence type="ECO:0000313" key="2">
    <source>
        <dbReference type="Proteomes" id="UP001164539"/>
    </source>
</evidence>